<name>A0A0C3AD51_SERVB</name>
<sequence>MASTTEYQSWLVATSIISVMGFATSMSATISTALATSVFGERVVAYSSAADEEPLYPGMMKYDDGRRLSKTLPPATGSLAWRMQRISGRFAWAALCFGEAAGLCLILQLALTDGRISQTLNKLGDTSALYRAFQVGSYVASVLAAAGFVNLGWGLRRLAVVQAYATIALAILVPISLFASIWVIYYTHSY</sequence>
<reference evidence="3" key="2">
    <citation type="submission" date="2015-01" db="EMBL/GenBank/DDBJ databases">
        <title>Evolutionary Origins and Diversification of the Mycorrhizal Mutualists.</title>
        <authorList>
            <consortium name="DOE Joint Genome Institute"/>
            <consortium name="Mycorrhizal Genomics Consortium"/>
            <person name="Kohler A."/>
            <person name="Kuo A."/>
            <person name="Nagy L.G."/>
            <person name="Floudas D."/>
            <person name="Copeland A."/>
            <person name="Barry K.W."/>
            <person name="Cichocki N."/>
            <person name="Veneault-Fourrey C."/>
            <person name="LaButti K."/>
            <person name="Lindquist E.A."/>
            <person name="Lipzen A."/>
            <person name="Lundell T."/>
            <person name="Morin E."/>
            <person name="Murat C."/>
            <person name="Riley R."/>
            <person name="Ohm R."/>
            <person name="Sun H."/>
            <person name="Tunlid A."/>
            <person name="Henrissat B."/>
            <person name="Grigoriev I.V."/>
            <person name="Hibbett D.S."/>
            <person name="Martin F."/>
        </authorList>
    </citation>
    <scope>NUCLEOTIDE SEQUENCE [LARGE SCALE GENOMIC DNA]</scope>
    <source>
        <strain evidence="3">MAFF 305830</strain>
    </source>
</reference>
<organism evidence="2 3">
    <name type="scientific">Serendipita vermifera MAFF 305830</name>
    <dbReference type="NCBI Taxonomy" id="933852"/>
    <lineage>
        <taxon>Eukaryota</taxon>
        <taxon>Fungi</taxon>
        <taxon>Dikarya</taxon>
        <taxon>Basidiomycota</taxon>
        <taxon>Agaricomycotina</taxon>
        <taxon>Agaricomycetes</taxon>
        <taxon>Sebacinales</taxon>
        <taxon>Serendipitaceae</taxon>
        <taxon>Serendipita</taxon>
    </lineage>
</organism>
<feature type="transmembrane region" description="Helical" evidence="1">
    <location>
        <begin position="163"/>
        <end position="185"/>
    </location>
</feature>
<keyword evidence="1" id="KW-0472">Membrane</keyword>
<dbReference type="AlphaFoldDB" id="A0A0C3AD51"/>
<keyword evidence="1" id="KW-0812">Transmembrane</keyword>
<gene>
    <name evidence="2" type="ORF">M408DRAFT_332867</name>
</gene>
<feature type="transmembrane region" description="Helical" evidence="1">
    <location>
        <begin position="12"/>
        <end position="35"/>
    </location>
</feature>
<dbReference type="Proteomes" id="UP000054097">
    <property type="component" value="Unassembled WGS sequence"/>
</dbReference>
<dbReference type="HOGENOM" id="CLU_1428797_0_0_1"/>
<dbReference type="EMBL" id="KN824353">
    <property type="protein sequence ID" value="KIM22565.1"/>
    <property type="molecule type" value="Genomic_DNA"/>
</dbReference>
<keyword evidence="1" id="KW-1133">Transmembrane helix</keyword>
<feature type="transmembrane region" description="Helical" evidence="1">
    <location>
        <begin position="90"/>
        <end position="111"/>
    </location>
</feature>
<feature type="transmembrane region" description="Helical" evidence="1">
    <location>
        <begin position="131"/>
        <end position="151"/>
    </location>
</feature>
<keyword evidence="3" id="KW-1185">Reference proteome</keyword>
<evidence type="ECO:0000313" key="3">
    <source>
        <dbReference type="Proteomes" id="UP000054097"/>
    </source>
</evidence>
<evidence type="ECO:0000256" key="1">
    <source>
        <dbReference type="SAM" id="Phobius"/>
    </source>
</evidence>
<evidence type="ECO:0000313" key="2">
    <source>
        <dbReference type="EMBL" id="KIM22565.1"/>
    </source>
</evidence>
<reference evidence="2 3" key="1">
    <citation type="submission" date="2014-04" db="EMBL/GenBank/DDBJ databases">
        <authorList>
            <consortium name="DOE Joint Genome Institute"/>
            <person name="Kuo A."/>
            <person name="Zuccaro A."/>
            <person name="Kohler A."/>
            <person name="Nagy L.G."/>
            <person name="Floudas D."/>
            <person name="Copeland A."/>
            <person name="Barry K.W."/>
            <person name="Cichocki N."/>
            <person name="Veneault-Fourrey C."/>
            <person name="LaButti K."/>
            <person name="Lindquist E.A."/>
            <person name="Lipzen A."/>
            <person name="Lundell T."/>
            <person name="Morin E."/>
            <person name="Murat C."/>
            <person name="Sun H."/>
            <person name="Tunlid A."/>
            <person name="Henrissat B."/>
            <person name="Grigoriev I.V."/>
            <person name="Hibbett D.S."/>
            <person name="Martin F."/>
            <person name="Nordberg H.P."/>
            <person name="Cantor M.N."/>
            <person name="Hua S.X."/>
        </authorList>
    </citation>
    <scope>NUCLEOTIDE SEQUENCE [LARGE SCALE GENOMIC DNA]</scope>
    <source>
        <strain evidence="2 3">MAFF 305830</strain>
    </source>
</reference>
<proteinExistence type="predicted"/>
<accession>A0A0C3AD51</accession>
<protein>
    <submittedName>
        <fullName evidence="2">Uncharacterized protein</fullName>
    </submittedName>
</protein>